<evidence type="ECO:0000313" key="2">
    <source>
        <dbReference type="Proteomes" id="UP000041254"/>
    </source>
</evidence>
<sequence length="107" mass="11808">MAALWHPCHDIQFVYLRDSVTDIGVCSLVRVVVVGFSHPPPTRSGCVCLSVCSFVWLGFVAFGWVDYINVEHPVIDPHSQPHLGTPTYHSWTSASTYDMATTTKVSA</sequence>
<name>A0A0G4EA14_VITBC</name>
<accession>A0A0G4EA14</accession>
<dbReference type="EMBL" id="CDMY01000040">
    <property type="protein sequence ID" value="CEL92042.1"/>
    <property type="molecule type" value="Genomic_DNA"/>
</dbReference>
<dbReference type="InParanoid" id="A0A0G4EA14"/>
<proteinExistence type="predicted"/>
<dbReference type="AlphaFoldDB" id="A0A0G4EA14"/>
<evidence type="ECO:0000313" key="1">
    <source>
        <dbReference type="EMBL" id="CEL92042.1"/>
    </source>
</evidence>
<dbReference type="VEuPathDB" id="CryptoDB:Vbra_6780"/>
<keyword evidence="2" id="KW-1185">Reference proteome</keyword>
<dbReference type="Proteomes" id="UP000041254">
    <property type="component" value="Unassembled WGS sequence"/>
</dbReference>
<reference evidence="1 2" key="1">
    <citation type="submission" date="2014-11" db="EMBL/GenBank/DDBJ databases">
        <authorList>
            <person name="Zhu J."/>
            <person name="Qi W."/>
            <person name="Song R."/>
        </authorList>
    </citation>
    <scope>NUCLEOTIDE SEQUENCE [LARGE SCALE GENOMIC DNA]</scope>
</reference>
<protein>
    <submittedName>
        <fullName evidence="1">Uncharacterized protein</fullName>
    </submittedName>
</protein>
<organism evidence="1 2">
    <name type="scientific">Vitrella brassicaformis (strain CCMP3155)</name>
    <dbReference type="NCBI Taxonomy" id="1169540"/>
    <lineage>
        <taxon>Eukaryota</taxon>
        <taxon>Sar</taxon>
        <taxon>Alveolata</taxon>
        <taxon>Colpodellida</taxon>
        <taxon>Vitrellaceae</taxon>
        <taxon>Vitrella</taxon>
    </lineage>
</organism>
<gene>
    <name evidence="1" type="ORF">Vbra_6780</name>
</gene>